<keyword evidence="8" id="KW-0597">Phosphoprotein</keyword>
<dbReference type="Pfam" id="PF00254">
    <property type="entry name" value="FKBP_C"/>
    <property type="match status" value="2"/>
</dbReference>
<keyword evidence="9" id="KW-0493">Microtubule</keyword>
<dbReference type="Pfam" id="PF07719">
    <property type="entry name" value="TPR_2"/>
    <property type="match status" value="1"/>
</dbReference>
<protein>
    <recommendedName>
        <fullName evidence="18">peptidylprolyl isomerase</fullName>
        <ecNumber evidence="18">5.2.1.8</ecNumber>
    </recommendedName>
</protein>
<evidence type="ECO:0000256" key="2">
    <source>
        <dbReference type="ARBA" id="ARBA00004123"/>
    </source>
</evidence>
<evidence type="ECO:0000256" key="13">
    <source>
        <dbReference type="ARBA" id="ARBA00023110"/>
    </source>
</evidence>
<evidence type="ECO:0000256" key="1">
    <source>
        <dbReference type="ARBA" id="ARBA00000971"/>
    </source>
</evidence>
<evidence type="ECO:0000256" key="17">
    <source>
        <dbReference type="ARBA" id="ARBA00023242"/>
    </source>
</evidence>
<dbReference type="GO" id="GO:0005739">
    <property type="term" value="C:mitochondrion"/>
    <property type="evidence" value="ECO:0007669"/>
    <property type="project" value="UniProtKB-SubCell"/>
</dbReference>
<dbReference type="InterPro" id="IPR011990">
    <property type="entry name" value="TPR-like_helical_dom_sf"/>
</dbReference>
<dbReference type="SUPFAM" id="SSF54534">
    <property type="entry name" value="FKBP-like"/>
    <property type="match status" value="2"/>
</dbReference>
<feature type="region of interest" description="Disordered" evidence="20">
    <location>
        <begin position="1"/>
        <end position="23"/>
    </location>
</feature>
<evidence type="ECO:0000256" key="10">
    <source>
        <dbReference type="ARBA" id="ARBA00022737"/>
    </source>
</evidence>
<dbReference type="GO" id="GO:0005829">
    <property type="term" value="C:cytosol"/>
    <property type="evidence" value="ECO:0007669"/>
    <property type="project" value="UniProtKB-SubCell"/>
</dbReference>
<dbReference type="Pfam" id="PF13181">
    <property type="entry name" value="TPR_8"/>
    <property type="match status" value="1"/>
</dbReference>
<keyword evidence="13 18" id="KW-0697">Rotamase</keyword>
<dbReference type="InterPro" id="IPR046357">
    <property type="entry name" value="PPIase_dom_sf"/>
</dbReference>
<dbReference type="AlphaFoldDB" id="A0A7R9LIA8"/>
<keyword evidence="15" id="KW-0206">Cytoskeleton</keyword>
<dbReference type="Gene3D" id="1.25.40.10">
    <property type="entry name" value="Tetratricopeptide repeat domain"/>
    <property type="match status" value="1"/>
</dbReference>
<keyword evidence="11 19" id="KW-0802">TPR repeat</keyword>
<dbReference type="EMBL" id="CAJPVJ010000722">
    <property type="protein sequence ID" value="CAG2163242.1"/>
    <property type="molecule type" value="Genomic_DNA"/>
</dbReference>
<dbReference type="FunFam" id="1.25.40.10:FF:000008">
    <property type="entry name" value="Peptidylprolyl isomerase"/>
    <property type="match status" value="1"/>
</dbReference>
<dbReference type="EMBL" id="OC915547">
    <property type="protein sequence ID" value="CAD7640919.1"/>
    <property type="molecule type" value="Genomic_DNA"/>
</dbReference>
<feature type="repeat" description="TPR" evidence="19">
    <location>
        <begin position="364"/>
        <end position="397"/>
    </location>
</feature>
<dbReference type="FunFam" id="3.10.50.40:FF:000013">
    <property type="entry name" value="Peptidylprolyl isomerase"/>
    <property type="match status" value="1"/>
</dbReference>
<comment type="catalytic activity">
    <reaction evidence="1 18">
        <text>[protein]-peptidylproline (omega=180) = [protein]-peptidylproline (omega=0)</text>
        <dbReference type="Rhea" id="RHEA:16237"/>
        <dbReference type="Rhea" id="RHEA-COMP:10747"/>
        <dbReference type="Rhea" id="RHEA-COMP:10748"/>
        <dbReference type="ChEBI" id="CHEBI:83833"/>
        <dbReference type="ChEBI" id="CHEBI:83834"/>
        <dbReference type="EC" id="5.2.1.8"/>
    </reaction>
</comment>
<evidence type="ECO:0000256" key="11">
    <source>
        <dbReference type="ARBA" id="ARBA00022803"/>
    </source>
</evidence>
<evidence type="ECO:0000256" key="19">
    <source>
        <dbReference type="PROSITE-ProRule" id="PRU00339"/>
    </source>
</evidence>
<dbReference type="OrthoDB" id="433738at2759"/>
<feature type="region of interest" description="Disordered" evidence="20">
    <location>
        <begin position="433"/>
        <end position="456"/>
    </location>
</feature>
<dbReference type="Proteomes" id="UP000728032">
    <property type="component" value="Unassembled WGS sequence"/>
</dbReference>
<dbReference type="PANTHER" id="PTHR46512">
    <property type="entry name" value="PEPTIDYLPROLYL ISOMERASE"/>
    <property type="match status" value="1"/>
</dbReference>
<evidence type="ECO:0000256" key="18">
    <source>
        <dbReference type="PROSITE-ProRule" id="PRU00277"/>
    </source>
</evidence>
<evidence type="ECO:0000256" key="16">
    <source>
        <dbReference type="ARBA" id="ARBA00023235"/>
    </source>
</evidence>
<dbReference type="EC" id="5.2.1.8" evidence="18"/>
<dbReference type="SUPFAM" id="SSF48452">
    <property type="entry name" value="TPR-like"/>
    <property type="match status" value="1"/>
</dbReference>
<evidence type="ECO:0000256" key="4">
    <source>
        <dbReference type="ARBA" id="ARBA00004245"/>
    </source>
</evidence>
<evidence type="ECO:0000256" key="12">
    <source>
        <dbReference type="ARBA" id="ARBA00022990"/>
    </source>
</evidence>
<gene>
    <name evidence="22" type="ORF">ONB1V03_LOCUS2826</name>
</gene>
<dbReference type="SMART" id="SM00028">
    <property type="entry name" value="TPR"/>
    <property type="match status" value="3"/>
</dbReference>
<evidence type="ECO:0000313" key="22">
    <source>
        <dbReference type="EMBL" id="CAD7640919.1"/>
    </source>
</evidence>
<dbReference type="InterPro" id="IPR013105">
    <property type="entry name" value="TPR_2"/>
</dbReference>
<dbReference type="InterPro" id="IPR019734">
    <property type="entry name" value="TPR_rpt"/>
</dbReference>
<keyword evidence="7" id="KW-0963">Cytoplasm</keyword>
<dbReference type="InterPro" id="IPR050754">
    <property type="entry name" value="FKBP4/5/8-like"/>
</dbReference>
<feature type="domain" description="PPIase FKBP-type" evidence="21">
    <location>
        <begin position="177"/>
        <end position="264"/>
    </location>
</feature>
<keyword evidence="23" id="KW-1185">Reference proteome</keyword>
<feature type="domain" description="PPIase FKBP-type" evidence="21">
    <location>
        <begin position="60"/>
        <end position="148"/>
    </location>
</feature>
<dbReference type="FunFam" id="3.10.50.40:FF:000006">
    <property type="entry name" value="Peptidyl-prolyl cis-trans isomerase"/>
    <property type="match status" value="1"/>
</dbReference>
<keyword evidence="14" id="KW-0496">Mitochondrion</keyword>
<accession>A0A7R9LIA8</accession>
<evidence type="ECO:0000256" key="6">
    <source>
        <dbReference type="ARBA" id="ARBA00022481"/>
    </source>
</evidence>
<keyword evidence="10" id="KW-0677">Repeat</keyword>
<keyword evidence="12" id="KW-0007">Acetylation</keyword>
<evidence type="ECO:0000256" key="9">
    <source>
        <dbReference type="ARBA" id="ARBA00022701"/>
    </source>
</evidence>
<name>A0A7R9LIA8_9ACAR</name>
<keyword evidence="16 18" id="KW-0413">Isomerase</keyword>
<reference evidence="22" key="1">
    <citation type="submission" date="2020-11" db="EMBL/GenBank/DDBJ databases">
        <authorList>
            <person name="Tran Van P."/>
        </authorList>
    </citation>
    <scope>NUCLEOTIDE SEQUENCE</scope>
</reference>
<evidence type="ECO:0000259" key="21">
    <source>
        <dbReference type="PROSITE" id="PS50059"/>
    </source>
</evidence>
<keyword evidence="6" id="KW-0488">Methylation</keyword>
<dbReference type="PANTHER" id="PTHR46512:SF9">
    <property type="entry name" value="PEPTIDYLPROLYL ISOMERASE"/>
    <property type="match status" value="1"/>
</dbReference>
<dbReference type="PROSITE" id="PS50005">
    <property type="entry name" value="TPR"/>
    <property type="match status" value="2"/>
</dbReference>
<keyword evidence="17" id="KW-0539">Nucleus</keyword>
<dbReference type="PROSITE" id="PS50059">
    <property type="entry name" value="FKBP_PPIASE"/>
    <property type="match status" value="2"/>
</dbReference>
<dbReference type="Gene3D" id="3.10.50.40">
    <property type="match status" value="2"/>
</dbReference>
<sequence>MTDIEVDNNAAHGVTGDEDIDDHSMDGELMKETDISPQKDGKLVKQIIKEGKGWDNPKNGDKVMVHYTGQLLDGTVFDSSRDRREQFSFTVGAKQVIEGWDVAVKTMKRAEVAKFTIAPQLAYGETGAGPKIPPNATLVFEIELFDWKLEDITKKKDSGVCKRILVDGEGYETPNVGATCDILLVGKYEGKVFEQRNVTFFVGEASEEGLVDGVEVAVRKMKKGEKCEVVVKPQYAFGANGRPELNIPANYEEVVFEITLNAFEKAKETYQMDNAERVEQAVLVKTKGTKYFKESKYKLAIKQYKRIIQLLGPPDDFEGELKAQSNELLLAGYLNLAMAYLKVDNYGDAIKNCEKALDIDANNEKGLFRRGQAYFGQKDYDLARNDFNAVLQLDPNNKAAKNQLVLSLNAIKAQLEKEKTTYRNMFERFAKQDLKKESKTKESNGSVESKKNAKNEIDDSLSEVDIISTDASN</sequence>
<comment type="subcellular location">
    <subcellularLocation>
        <location evidence="4">Cytoplasm</location>
        <location evidence="4">Cytoskeleton</location>
    </subcellularLocation>
    <subcellularLocation>
        <location evidence="5">Cytoplasm</location>
        <location evidence="5">Cytosol</location>
    </subcellularLocation>
    <subcellularLocation>
        <location evidence="3">Mitochondrion</location>
    </subcellularLocation>
    <subcellularLocation>
        <location evidence="2">Nucleus</location>
    </subcellularLocation>
</comment>
<proteinExistence type="predicted"/>
<dbReference type="InterPro" id="IPR001179">
    <property type="entry name" value="PPIase_FKBP_dom"/>
</dbReference>
<evidence type="ECO:0000256" key="14">
    <source>
        <dbReference type="ARBA" id="ARBA00023128"/>
    </source>
</evidence>
<evidence type="ECO:0000256" key="7">
    <source>
        <dbReference type="ARBA" id="ARBA00022490"/>
    </source>
</evidence>
<evidence type="ECO:0000256" key="15">
    <source>
        <dbReference type="ARBA" id="ARBA00023212"/>
    </source>
</evidence>
<feature type="repeat" description="TPR" evidence="19">
    <location>
        <begin position="330"/>
        <end position="363"/>
    </location>
</feature>
<evidence type="ECO:0000256" key="5">
    <source>
        <dbReference type="ARBA" id="ARBA00004514"/>
    </source>
</evidence>
<evidence type="ECO:0000256" key="3">
    <source>
        <dbReference type="ARBA" id="ARBA00004173"/>
    </source>
</evidence>
<evidence type="ECO:0000256" key="20">
    <source>
        <dbReference type="SAM" id="MobiDB-lite"/>
    </source>
</evidence>
<evidence type="ECO:0000313" key="23">
    <source>
        <dbReference type="Proteomes" id="UP000728032"/>
    </source>
</evidence>
<dbReference type="GO" id="GO:0005874">
    <property type="term" value="C:microtubule"/>
    <property type="evidence" value="ECO:0007669"/>
    <property type="project" value="UniProtKB-KW"/>
</dbReference>
<evidence type="ECO:0000256" key="8">
    <source>
        <dbReference type="ARBA" id="ARBA00022553"/>
    </source>
</evidence>
<dbReference type="GO" id="GO:0003755">
    <property type="term" value="F:peptidyl-prolyl cis-trans isomerase activity"/>
    <property type="evidence" value="ECO:0007669"/>
    <property type="project" value="UniProtKB-KW"/>
</dbReference>
<organism evidence="22">
    <name type="scientific">Oppiella nova</name>
    <dbReference type="NCBI Taxonomy" id="334625"/>
    <lineage>
        <taxon>Eukaryota</taxon>
        <taxon>Metazoa</taxon>
        <taxon>Ecdysozoa</taxon>
        <taxon>Arthropoda</taxon>
        <taxon>Chelicerata</taxon>
        <taxon>Arachnida</taxon>
        <taxon>Acari</taxon>
        <taxon>Acariformes</taxon>
        <taxon>Sarcoptiformes</taxon>
        <taxon>Oribatida</taxon>
        <taxon>Brachypylina</taxon>
        <taxon>Oppioidea</taxon>
        <taxon>Oppiidae</taxon>
        <taxon>Oppiella</taxon>
    </lineage>
</organism>
<dbReference type="GO" id="GO:0005634">
    <property type="term" value="C:nucleus"/>
    <property type="evidence" value="ECO:0007669"/>
    <property type="project" value="UniProtKB-SubCell"/>
</dbReference>